<name>A0ABY0H5P9_9PEZI</name>
<evidence type="ECO:0000313" key="2">
    <source>
        <dbReference type="Proteomes" id="UP000294003"/>
    </source>
</evidence>
<dbReference type="EMBL" id="QJNS01000224">
    <property type="protein sequence ID" value="RYO82175.1"/>
    <property type="molecule type" value="Genomic_DNA"/>
</dbReference>
<accession>A0ABY0H5P9</accession>
<gene>
    <name evidence="1" type="ORF">DL762_006748</name>
</gene>
<keyword evidence="2" id="KW-1185">Reference proteome</keyword>
<comment type="caution">
    <text evidence="1">The sequence shown here is derived from an EMBL/GenBank/DDBJ whole genome shotgun (WGS) entry which is preliminary data.</text>
</comment>
<evidence type="ECO:0000313" key="1">
    <source>
        <dbReference type="EMBL" id="RYO82175.1"/>
    </source>
</evidence>
<proteinExistence type="predicted"/>
<protein>
    <submittedName>
        <fullName evidence="1">Uncharacterized protein</fullName>
    </submittedName>
</protein>
<dbReference type="Proteomes" id="UP000294003">
    <property type="component" value="Unassembled WGS sequence"/>
</dbReference>
<reference evidence="1 2" key="1">
    <citation type="submission" date="2018-06" db="EMBL/GenBank/DDBJ databases">
        <title>Complete Genomes of Monosporascus.</title>
        <authorList>
            <person name="Robinson A.J."/>
            <person name="Natvig D.O."/>
        </authorList>
    </citation>
    <scope>NUCLEOTIDE SEQUENCE [LARGE SCALE GENOMIC DNA]</scope>
    <source>
        <strain evidence="1 2">CBS 609.92</strain>
    </source>
</reference>
<organism evidence="1 2">
    <name type="scientific">Monosporascus cannonballus</name>
    <dbReference type="NCBI Taxonomy" id="155416"/>
    <lineage>
        <taxon>Eukaryota</taxon>
        <taxon>Fungi</taxon>
        <taxon>Dikarya</taxon>
        <taxon>Ascomycota</taxon>
        <taxon>Pezizomycotina</taxon>
        <taxon>Sordariomycetes</taxon>
        <taxon>Xylariomycetidae</taxon>
        <taxon>Xylariales</taxon>
        <taxon>Xylariales incertae sedis</taxon>
        <taxon>Monosporascus</taxon>
    </lineage>
</organism>
<sequence>MDHSPMNQSMLKAIRPYSSDPDVRSKGSVLAWAGEDDVDWFNHEYVVLNPLCYQLEYRVWYDRQYHHAPALIVPREPNLEGLLVPCAEACIPKLNRRPTAISPFIEPAHYGRSYAATQDSFRTAIPER</sequence>